<comment type="similarity">
    <text evidence="1">In the C-terminal section; belongs to the transposase 35 family.</text>
</comment>
<evidence type="ECO:0000259" key="6">
    <source>
        <dbReference type="Pfam" id="PF01385"/>
    </source>
</evidence>
<dbReference type="RefSeq" id="WP_045382746.1">
    <property type="nucleotide sequence ID" value="NZ_BBKA01000088.1"/>
</dbReference>
<feature type="domain" description="Cas12f1-like TNB" evidence="7">
    <location>
        <begin position="417"/>
        <end position="484"/>
    </location>
</feature>
<accession>A0A1X1XRJ1</accession>
<evidence type="ECO:0000256" key="1">
    <source>
        <dbReference type="ARBA" id="ARBA00008761"/>
    </source>
</evidence>
<gene>
    <name evidence="8" type="ORF">AWC14_07980</name>
</gene>
<dbReference type="Pfam" id="PF01385">
    <property type="entry name" value="OrfB_IS605"/>
    <property type="match status" value="1"/>
</dbReference>
<dbReference type="GO" id="GO:0032196">
    <property type="term" value="P:transposition"/>
    <property type="evidence" value="ECO:0007669"/>
    <property type="project" value="UniProtKB-KW"/>
</dbReference>
<comment type="caution">
    <text evidence="8">The sequence shown here is derived from an EMBL/GenBank/DDBJ whole genome shotgun (WGS) entry which is preliminary data.</text>
</comment>
<proteinExistence type="inferred from homology"/>
<feature type="compositionally biased region" description="Polar residues" evidence="5">
    <location>
        <begin position="540"/>
        <end position="550"/>
    </location>
</feature>
<dbReference type="NCBIfam" id="NF040570">
    <property type="entry name" value="guided_TnpB"/>
    <property type="match status" value="1"/>
</dbReference>
<dbReference type="Pfam" id="PF07282">
    <property type="entry name" value="Cas12f1-like_TNB"/>
    <property type="match status" value="1"/>
</dbReference>
<keyword evidence="9" id="KW-1185">Reference proteome</keyword>
<dbReference type="OrthoDB" id="6230307at2"/>
<keyword evidence="2" id="KW-0815">Transposition</keyword>
<dbReference type="EMBL" id="LQPE01000140">
    <property type="protein sequence ID" value="ORW01369.1"/>
    <property type="molecule type" value="Genomic_DNA"/>
</dbReference>
<dbReference type="Proteomes" id="UP000193487">
    <property type="component" value="Unassembled WGS sequence"/>
</dbReference>
<name>A0A1X1XRJ1_9MYCO</name>
<feature type="compositionally biased region" description="Gly residues" evidence="5">
    <location>
        <begin position="512"/>
        <end position="525"/>
    </location>
</feature>
<dbReference type="AlphaFoldDB" id="A0A1X1XRJ1"/>
<evidence type="ECO:0000313" key="8">
    <source>
        <dbReference type="EMBL" id="ORW01369.1"/>
    </source>
</evidence>
<evidence type="ECO:0000256" key="2">
    <source>
        <dbReference type="ARBA" id="ARBA00022578"/>
    </source>
</evidence>
<keyword evidence="3" id="KW-0238">DNA-binding</keyword>
<keyword evidence="4" id="KW-0233">DNA recombination</keyword>
<reference evidence="8 9" key="1">
    <citation type="submission" date="2016-01" db="EMBL/GenBank/DDBJ databases">
        <title>The new phylogeny of the genus Mycobacterium.</title>
        <authorList>
            <person name="Tarcisio F."/>
            <person name="Conor M."/>
            <person name="Antonella G."/>
            <person name="Elisabetta G."/>
            <person name="Giulia F.S."/>
            <person name="Sara T."/>
            <person name="Anna F."/>
            <person name="Clotilde B."/>
            <person name="Roberto B."/>
            <person name="Veronica D.S."/>
            <person name="Fabio R."/>
            <person name="Monica P."/>
            <person name="Olivier J."/>
            <person name="Enrico T."/>
            <person name="Nicola S."/>
        </authorList>
    </citation>
    <scope>NUCLEOTIDE SEQUENCE [LARGE SCALE GENOMIC DNA]</scope>
    <source>
        <strain evidence="8 9">DSM 45166</strain>
    </source>
</reference>
<evidence type="ECO:0000256" key="5">
    <source>
        <dbReference type="SAM" id="MobiDB-lite"/>
    </source>
</evidence>
<dbReference type="InterPro" id="IPR053470">
    <property type="entry name" value="RNA-guided_DNA_endonuclease"/>
</dbReference>
<dbReference type="NCBIfam" id="NF038280">
    <property type="entry name" value="IS607_TnpB"/>
    <property type="match status" value="1"/>
</dbReference>
<organism evidence="8 9">
    <name type="scientific">Mycobacterium kyorinense</name>
    <dbReference type="NCBI Taxonomy" id="487514"/>
    <lineage>
        <taxon>Bacteria</taxon>
        <taxon>Bacillati</taxon>
        <taxon>Actinomycetota</taxon>
        <taxon>Actinomycetes</taxon>
        <taxon>Mycobacteriales</taxon>
        <taxon>Mycobacteriaceae</taxon>
        <taxon>Mycobacterium</taxon>
    </lineage>
</organism>
<feature type="domain" description="Probable transposase IS891/IS1136/IS1341" evidence="6">
    <location>
        <begin position="271"/>
        <end position="396"/>
    </location>
</feature>
<evidence type="ECO:0000256" key="4">
    <source>
        <dbReference type="ARBA" id="ARBA00023172"/>
    </source>
</evidence>
<evidence type="ECO:0000259" key="7">
    <source>
        <dbReference type="Pfam" id="PF07282"/>
    </source>
</evidence>
<dbReference type="GO" id="GO:0006310">
    <property type="term" value="P:DNA recombination"/>
    <property type="evidence" value="ECO:0007669"/>
    <property type="project" value="UniProtKB-KW"/>
</dbReference>
<evidence type="ECO:0000313" key="9">
    <source>
        <dbReference type="Proteomes" id="UP000193487"/>
    </source>
</evidence>
<dbReference type="GO" id="GO:0003677">
    <property type="term" value="F:DNA binding"/>
    <property type="evidence" value="ECO:0007669"/>
    <property type="project" value="UniProtKB-KW"/>
</dbReference>
<dbReference type="InterPro" id="IPR010095">
    <property type="entry name" value="Cas12f1-like_TNB"/>
</dbReference>
<evidence type="ECO:0000256" key="3">
    <source>
        <dbReference type="ARBA" id="ARBA00023125"/>
    </source>
</evidence>
<feature type="region of interest" description="Disordered" evidence="5">
    <location>
        <begin position="485"/>
        <end position="550"/>
    </location>
</feature>
<sequence length="550" mass="58972">MIIGLRTRAHAAKVAAATAGVHLAGKSKPDGTPALSRFVDVGADFEAHRLAVESVSVLFDLFDGDADSYAATGSRGAKLPTGWTVTGAKFEVDWPAEAARAALVRSHFGARRKAFNWGLARVKADLDAKAVDPGHESVGWDLGSLRKAWNRAKHEVAPWWAANSKEAYSSGLADLARALDNWSASKNGTRRGRRMGFPRFKSARRDAGRVRFTTGTMRLEDDRRTITVPVIGPLRSKENTRRVQRHLSAGRARILNMTLSQRWGRLFVSISYALRTPATAPAVARPTVIAGVDLGMRTLATVATVDTITGEQTITEYPNPAPLKATLAARRRAGRQLSRRIPGSRGHRSAKAKLTRLDRRCVHLRREAAHQLTTELAGSYGRIVIEELDVAAMKRSMGRRAYRRAVSDAAMGLVGPMLAYKTARHGAVLTVADRWFPSSQIHHGCTTPDGTECLLVGKGRIDKLLVCPLTGEVVDRDRNAALNLRDWPDDASCGPVGTTAPSVPGPTKQVGTGHGADTGTSGAGGASIRPRPRGAGSGAAKTQTPRGDAA</sequence>
<protein>
    <submittedName>
        <fullName evidence="8">Transposase</fullName>
    </submittedName>
</protein>
<dbReference type="InterPro" id="IPR001959">
    <property type="entry name" value="Transposase"/>
</dbReference>